<feature type="chain" id="PRO_5019290221" evidence="7">
    <location>
        <begin position="22"/>
        <end position="793"/>
    </location>
</feature>
<feature type="transmembrane region" description="Helical" evidence="6">
    <location>
        <begin position="379"/>
        <end position="409"/>
    </location>
</feature>
<dbReference type="Pfam" id="PF02687">
    <property type="entry name" value="FtsX"/>
    <property type="match status" value="1"/>
</dbReference>
<evidence type="ECO:0000313" key="9">
    <source>
        <dbReference type="EMBL" id="RKF23623.1"/>
    </source>
</evidence>
<keyword evidence="4 6" id="KW-1133">Transmembrane helix</keyword>
<feature type="transmembrane region" description="Helical" evidence="6">
    <location>
        <begin position="673"/>
        <end position="696"/>
    </location>
</feature>
<dbReference type="Proteomes" id="UP000285744">
    <property type="component" value="Unassembled WGS sequence"/>
</dbReference>
<comment type="subcellular location">
    <subcellularLocation>
        <location evidence="1">Cell membrane</location>
        <topology evidence="1">Multi-pass membrane protein</topology>
    </subcellularLocation>
</comment>
<feature type="transmembrane region" description="Helical" evidence="6">
    <location>
        <begin position="209"/>
        <end position="236"/>
    </location>
</feature>
<feature type="transmembrane region" description="Helical" evidence="6">
    <location>
        <begin position="430"/>
        <end position="453"/>
    </location>
</feature>
<name>A0A420ESK0_9ACTN</name>
<evidence type="ECO:0000256" key="7">
    <source>
        <dbReference type="SAM" id="SignalP"/>
    </source>
</evidence>
<keyword evidence="5 6" id="KW-0472">Membrane</keyword>
<evidence type="ECO:0000256" key="1">
    <source>
        <dbReference type="ARBA" id="ARBA00004651"/>
    </source>
</evidence>
<dbReference type="AlphaFoldDB" id="A0A420ESK0"/>
<reference evidence="9 10" key="1">
    <citation type="journal article" date="2018" name="Int. J. Syst. Evol. Microbiol.">
        <title>Micromonospora globbae sp. nov., an endophytic actinomycete isolated from roots of Globba winitii C. H. Wright.</title>
        <authorList>
            <person name="Kuncharoen N."/>
            <person name="Pittayakhajonwut P."/>
            <person name="Tanasupawat S."/>
        </authorList>
    </citation>
    <scope>NUCLEOTIDE SEQUENCE [LARGE SCALE GENOMIC DNA]</scope>
    <source>
        <strain evidence="9 10">WPS1-2</strain>
    </source>
</reference>
<evidence type="ECO:0000256" key="5">
    <source>
        <dbReference type="ARBA" id="ARBA00023136"/>
    </source>
</evidence>
<dbReference type="InterPro" id="IPR038766">
    <property type="entry name" value="Membrane_comp_ABC_pdt"/>
</dbReference>
<evidence type="ECO:0000256" key="3">
    <source>
        <dbReference type="ARBA" id="ARBA00022692"/>
    </source>
</evidence>
<dbReference type="InterPro" id="IPR003838">
    <property type="entry name" value="ABC3_permease_C"/>
</dbReference>
<dbReference type="EMBL" id="RAQQ01000039">
    <property type="protein sequence ID" value="RKF23623.1"/>
    <property type="molecule type" value="Genomic_DNA"/>
</dbReference>
<dbReference type="PANTHER" id="PTHR30287">
    <property type="entry name" value="MEMBRANE COMPONENT OF PREDICTED ABC SUPERFAMILY METABOLITE UPTAKE TRANSPORTER"/>
    <property type="match status" value="1"/>
</dbReference>
<protein>
    <submittedName>
        <fullName evidence="9">FtsX-like permease family protein</fullName>
    </submittedName>
</protein>
<dbReference type="PANTHER" id="PTHR30287:SF2">
    <property type="entry name" value="BLL1001 PROTEIN"/>
    <property type="match status" value="1"/>
</dbReference>
<evidence type="ECO:0000313" key="10">
    <source>
        <dbReference type="Proteomes" id="UP000285744"/>
    </source>
</evidence>
<evidence type="ECO:0000256" key="2">
    <source>
        <dbReference type="ARBA" id="ARBA00022475"/>
    </source>
</evidence>
<keyword evidence="2" id="KW-1003">Cell membrane</keyword>
<feature type="transmembrane region" description="Helical" evidence="6">
    <location>
        <begin position="265"/>
        <end position="287"/>
    </location>
</feature>
<feature type="transmembrane region" description="Helical" evidence="6">
    <location>
        <begin position="353"/>
        <end position="373"/>
    </location>
</feature>
<keyword evidence="7" id="KW-0732">Signal</keyword>
<feature type="transmembrane region" description="Helical" evidence="6">
    <location>
        <begin position="725"/>
        <end position="750"/>
    </location>
</feature>
<evidence type="ECO:0000256" key="6">
    <source>
        <dbReference type="SAM" id="Phobius"/>
    </source>
</evidence>
<feature type="transmembrane region" description="Helical" evidence="6">
    <location>
        <begin position="762"/>
        <end position="781"/>
    </location>
</feature>
<dbReference type="GO" id="GO:0005886">
    <property type="term" value="C:plasma membrane"/>
    <property type="evidence" value="ECO:0007669"/>
    <property type="project" value="UniProtKB-SubCell"/>
</dbReference>
<accession>A0A420ESK0</accession>
<comment type="caution">
    <text evidence="9">The sequence shown here is derived from an EMBL/GenBank/DDBJ whole genome shotgun (WGS) entry which is preliminary data.</text>
</comment>
<evidence type="ECO:0000259" key="8">
    <source>
        <dbReference type="Pfam" id="PF02687"/>
    </source>
</evidence>
<keyword evidence="3 6" id="KW-0812">Transmembrane</keyword>
<gene>
    <name evidence="9" type="ORF">D7I43_30545</name>
</gene>
<evidence type="ECO:0000256" key="4">
    <source>
        <dbReference type="ARBA" id="ARBA00022989"/>
    </source>
</evidence>
<organism evidence="9 10">
    <name type="scientific">Micromonospora globbae</name>
    <dbReference type="NCBI Taxonomy" id="1894969"/>
    <lineage>
        <taxon>Bacteria</taxon>
        <taxon>Bacillati</taxon>
        <taxon>Actinomycetota</taxon>
        <taxon>Actinomycetes</taxon>
        <taxon>Micromonosporales</taxon>
        <taxon>Micromonosporaceae</taxon>
        <taxon>Micromonospora</taxon>
    </lineage>
</organism>
<feature type="domain" description="ABC3 transporter permease C-terminal" evidence="8">
    <location>
        <begin position="217"/>
        <end position="335"/>
    </location>
</feature>
<feature type="signal peptide" evidence="7">
    <location>
        <begin position="1"/>
        <end position="21"/>
    </location>
</feature>
<feature type="transmembrane region" description="Helical" evidence="6">
    <location>
        <begin position="307"/>
        <end position="332"/>
    </location>
</feature>
<sequence>MVVLLLLVPVYAAAVLASAWAAVSVPADREATWRLGKADMLISGGQAEEVLRDLPAGSQTIPYHDGETVVASHDGGYLIREYRAVDLADPVNDGAYPVRTGRPPAAAGEVAITTALATALRVGPGDFVRAGLPERRLAVVGIVDTPDKLSREALLVAPSQELSAGGRRGFLVQLPPAAAGWHPPLGQGRTDLGYLLRDSLGPDPAEQALVAAGMAVVVAFAGAQVVLLVSAAFAVAARRQRRELGLVAAVGATGRQLTRIVLANGLVLGLFAGALGAVLGVLTVQFGRSWLQRLVDRPLAEEGIAAWQLPGIALLAVVAGLLAALGPARAVARAPVRETLANREVAGSRGGRRLLVAGLAASAVGITLTTWAAQPEVAGVVIVAFGSGLILLGVAACGPAVVGLAGRIARFLPTPVRLAWRHGARHQLRTGAAVAAVCAATAGSVGLMLFTAADTRTGSATQPDARAGQILIPADAARLLNADQTRSLRQALPAQHLLHLTVADTEVAYANVAPQPGPPPVVSQTVAVGGEDVVRAMTGQEPGQAIRNAIGDGQAVAFYPEFISDGRLRLNGTPQPTAIPAVLAAAPAYFRDRSVLPGALISKETVASLGIRTRPGGIIIDTARRPKPDELATVRNMVLGAQAQASQTDVPANPVRLVAEQPDDAASPRLGPIALLLALVSGCVTLVASATAVGLATSELRSDLSTLAAVGAGPRITRWITAAHAGLVVGLGVPLGALAGVAPAAGVIALRPETAWKVPWPAVGVVIVLAPALAVIGSAALTKSRLVLVRRLT</sequence>
<proteinExistence type="predicted"/>